<keyword evidence="4" id="KW-0812">Transmembrane</keyword>
<dbReference type="Pfam" id="PF00246">
    <property type="entry name" value="Peptidase_M14"/>
    <property type="match status" value="1"/>
</dbReference>
<dbReference type="Gene3D" id="3.40.630.10">
    <property type="entry name" value="Zn peptidases"/>
    <property type="match status" value="2"/>
</dbReference>
<dbReference type="EMBL" id="OC855711">
    <property type="protein sequence ID" value="CAD7622511.1"/>
    <property type="molecule type" value="Genomic_DNA"/>
</dbReference>
<dbReference type="PROSITE" id="PS52035">
    <property type="entry name" value="PEPTIDASE_M14"/>
    <property type="match status" value="1"/>
</dbReference>
<evidence type="ECO:0000256" key="2">
    <source>
        <dbReference type="ARBA" id="ARBA00023180"/>
    </source>
</evidence>
<dbReference type="EMBL" id="CAJPIZ010001136">
    <property type="protein sequence ID" value="CAG2102941.1"/>
    <property type="molecule type" value="Genomic_DNA"/>
</dbReference>
<comment type="caution">
    <text evidence="3">Lacks conserved residue(s) required for the propagation of feature annotation.</text>
</comment>
<keyword evidence="4" id="KW-1133">Transmembrane helix</keyword>
<feature type="transmembrane region" description="Helical" evidence="4">
    <location>
        <begin position="665"/>
        <end position="689"/>
    </location>
</feature>
<dbReference type="InterPro" id="IPR008969">
    <property type="entry name" value="CarboxyPept-like_regulatory"/>
</dbReference>
<dbReference type="GO" id="GO:0005615">
    <property type="term" value="C:extracellular space"/>
    <property type="evidence" value="ECO:0007669"/>
    <property type="project" value="TreeGrafter"/>
</dbReference>
<dbReference type="AlphaFoldDB" id="A0A7R9KG66"/>
<dbReference type="Gene3D" id="2.60.40.1120">
    <property type="entry name" value="Carboxypeptidase-like, regulatory domain"/>
    <property type="match status" value="2"/>
</dbReference>
<accession>A0A7R9KG66</accession>
<dbReference type="SUPFAM" id="SSF53187">
    <property type="entry name" value="Zn-dependent exopeptidases"/>
    <property type="match status" value="2"/>
</dbReference>
<dbReference type="GO" id="GO:0006518">
    <property type="term" value="P:peptide metabolic process"/>
    <property type="evidence" value="ECO:0007669"/>
    <property type="project" value="TreeGrafter"/>
</dbReference>
<protein>
    <recommendedName>
        <fullName evidence="5">Peptidase M14 domain-containing protein</fullName>
    </recommendedName>
</protein>
<dbReference type="GO" id="GO:0016485">
    <property type="term" value="P:protein processing"/>
    <property type="evidence" value="ECO:0007669"/>
    <property type="project" value="TreeGrafter"/>
</dbReference>
<keyword evidence="7" id="KW-1185">Reference proteome</keyword>
<dbReference type="SMART" id="SM00631">
    <property type="entry name" value="Zn_pept"/>
    <property type="match status" value="1"/>
</dbReference>
<reference evidence="6" key="1">
    <citation type="submission" date="2020-11" db="EMBL/GenBank/DDBJ databases">
        <authorList>
            <person name="Tran Van P."/>
        </authorList>
    </citation>
    <scope>NUCLEOTIDE SEQUENCE</scope>
</reference>
<dbReference type="SUPFAM" id="SSF49464">
    <property type="entry name" value="Carboxypeptidase regulatory domain-like"/>
    <property type="match status" value="2"/>
</dbReference>
<keyword evidence="4" id="KW-0472">Membrane</keyword>
<name>A0A7R9KG66_9ACAR</name>
<dbReference type="PANTHER" id="PTHR11532:SF57">
    <property type="entry name" value="CARBOXYPEPTIDASE D, B"/>
    <property type="match status" value="1"/>
</dbReference>
<dbReference type="GO" id="GO:0004181">
    <property type="term" value="F:metallocarboxypeptidase activity"/>
    <property type="evidence" value="ECO:0007669"/>
    <property type="project" value="InterPro"/>
</dbReference>
<comment type="similarity">
    <text evidence="1 3">Belongs to the peptidase M14 family.</text>
</comment>
<feature type="domain" description="Peptidase M14" evidence="5">
    <location>
        <begin position="284"/>
        <end position="575"/>
    </location>
</feature>
<evidence type="ECO:0000256" key="1">
    <source>
        <dbReference type="ARBA" id="ARBA00005988"/>
    </source>
</evidence>
<proteinExistence type="inferred from homology"/>
<dbReference type="Pfam" id="PF13620">
    <property type="entry name" value="CarboxypepD_reg"/>
    <property type="match status" value="2"/>
</dbReference>
<evidence type="ECO:0000256" key="3">
    <source>
        <dbReference type="PROSITE-ProRule" id="PRU01379"/>
    </source>
</evidence>
<dbReference type="InterPro" id="IPR050753">
    <property type="entry name" value="Peptidase_M14_domain"/>
</dbReference>
<evidence type="ECO:0000259" key="5">
    <source>
        <dbReference type="PROSITE" id="PS52035"/>
    </source>
</evidence>
<gene>
    <name evidence="6" type="ORF">OSB1V03_LOCUS2974</name>
</gene>
<evidence type="ECO:0000313" key="6">
    <source>
        <dbReference type="EMBL" id="CAD7622511.1"/>
    </source>
</evidence>
<evidence type="ECO:0000313" key="7">
    <source>
        <dbReference type="Proteomes" id="UP000759131"/>
    </source>
</evidence>
<dbReference type="Proteomes" id="UP000759131">
    <property type="component" value="Unassembled WGS sequence"/>
</dbReference>
<dbReference type="PANTHER" id="PTHR11532">
    <property type="entry name" value="PROTEASE M14 CARBOXYPEPTIDASE"/>
    <property type="match status" value="1"/>
</dbReference>
<dbReference type="InterPro" id="IPR000834">
    <property type="entry name" value="Peptidase_M14"/>
</dbReference>
<keyword evidence="2" id="KW-0325">Glycoprotein</keyword>
<sequence length="726" mass="80902">MLSYKRRDPRVTHMLQSLTLHVIPSVDDMGFERSVSGQCDRSLNVTNDLEDKFAEEFANKFGAIEALKKNFELFKYVTGLSVESHGLGVELPLMLNLDDLNGQSLSSIGFKALTTAYKANNPSLLADIKCNETKVIKTYKKLSHIHSVGQSLLDYGFADHKTLMMTARIDCCSYPLSYELPQLWKNNMESMMSFLETSITGITGYVLDSSNAVPKAVSVIMEGFEEPIEIDPKTGRFNLVLNAGVYTIHFSAPGFENKTLSVTVKTNENKKINVILDSTGLLMSYHNYETMATLLANYSDKYPDITSLFSIGESVQKRKLLVFRIGLESKRRGAETANVRFIGGLQGHERSSTELLIQLIEYLLSHYKKDTFITQLIDMTHIYVLPMANPDGAELAQLGRCDSTKGLTNAKNVDLDQSFFDGINKRSLESKSPPETKAIKKWTKAENFLVSVTLRTGGNVVTYPFSSTDSCEYLNISNANRFISLTKLMRFRHKDMHMGSARCGHGNRNRLIKNGFTTGSIWHPTNGSLLDYGFNASNVYELYVYVGCCGSPPESELSDLWRDHKTPVLELLNNVNNGIHGRVVDENGSGIGSAQILVENIAHKVYTTDSEGHYRIPLYEGKYVLTIEADGFWPSTKMATIFSGQDNLFVIDMMSDTRIAGIPRAVFVIICGSAVLTILIVSLCVYNVLVQQKYEKKGFQRIGANGVLFGSDDEEEEDDGGRDSEL</sequence>
<organism evidence="6">
    <name type="scientific">Medioppia subpectinata</name>
    <dbReference type="NCBI Taxonomy" id="1979941"/>
    <lineage>
        <taxon>Eukaryota</taxon>
        <taxon>Metazoa</taxon>
        <taxon>Ecdysozoa</taxon>
        <taxon>Arthropoda</taxon>
        <taxon>Chelicerata</taxon>
        <taxon>Arachnida</taxon>
        <taxon>Acari</taxon>
        <taxon>Acariformes</taxon>
        <taxon>Sarcoptiformes</taxon>
        <taxon>Oribatida</taxon>
        <taxon>Brachypylina</taxon>
        <taxon>Oppioidea</taxon>
        <taxon>Oppiidae</taxon>
        <taxon>Medioppia</taxon>
    </lineage>
</organism>
<feature type="non-terminal residue" evidence="6">
    <location>
        <position position="1"/>
    </location>
</feature>
<evidence type="ECO:0000256" key="4">
    <source>
        <dbReference type="SAM" id="Phobius"/>
    </source>
</evidence>
<dbReference type="OrthoDB" id="10249045at2759"/>
<dbReference type="GO" id="GO:0008270">
    <property type="term" value="F:zinc ion binding"/>
    <property type="evidence" value="ECO:0007669"/>
    <property type="project" value="InterPro"/>
</dbReference>